<dbReference type="PROSITE" id="PS00108">
    <property type="entry name" value="PROTEIN_KINASE_ST"/>
    <property type="match status" value="1"/>
</dbReference>
<protein>
    <recommendedName>
        <fullName evidence="1">Protein kinase domain-containing protein</fullName>
    </recommendedName>
</protein>
<name>A0A139HAY2_9PEZI</name>
<evidence type="ECO:0000313" key="2">
    <source>
        <dbReference type="EMBL" id="KXS99603.1"/>
    </source>
</evidence>
<dbReference type="STRING" id="113226.A0A139HAY2"/>
<evidence type="ECO:0000259" key="1">
    <source>
        <dbReference type="PROSITE" id="PS50011"/>
    </source>
</evidence>
<dbReference type="Gene3D" id="1.10.510.10">
    <property type="entry name" value="Transferase(Phosphotransferase) domain 1"/>
    <property type="match status" value="1"/>
</dbReference>
<gene>
    <name evidence="2" type="ORF">AC579_5769</name>
</gene>
<dbReference type="InterPro" id="IPR000719">
    <property type="entry name" value="Prot_kinase_dom"/>
</dbReference>
<dbReference type="GO" id="GO:0004672">
    <property type="term" value="F:protein kinase activity"/>
    <property type="evidence" value="ECO:0007669"/>
    <property type="project" value="InterPro"/>
</dbReference>
<dbReference type="InterPro" id="IPR008271">
    <property type="entry name" value="Ser/Thr_kinase_AS"/>
</dbReference>
<dbReference type="GO" id="GO:0005524">
    <property type="term" value="F:ATP binding"/>
    <property type="evidence" value="ECO:0007669"/>
    <property type="project" value="InterPro"/>
</dbReference>
<dbReference type="Proteomes" id="UP000073492">
    <property type="component" value="Unassembled WGS sequence"/>
</dbReference>
<dbReference type="AlphaFoldDB" id="A0A139HAY2"/>
<dbReference type="PANTHER" id="PTHR44305">
    <property type="entry name" value="SI:DKEY-192D15.2-RELATED"/>
    <property type="match status" value="1"/>
</dbReference>
<dbReference type="OrthoDB" id="310217at2759"/>
<proteinExistence type="predicted"/>
<keyword evidence="3" id="KW-1185">Reference proteome</keyword>
<dbReference type="InterPro" id="IPR053083">
    <property type="entry name" value="TF_kinase-domain_protein"/>
</dbReference>
<dbReference type="SUPFAM" id="SSF56112">
    <property type="entry name" value="Protein kinase-like (PK-like)"/>
    <property type="match status" value="1"/>
</dbReference>
<sequence>MAAAAPANPLQRWQDFNVELWRAAQPRASRRGQAGVRTGAGNAWASLAPIERATVIGAVDSWRNARTRLDATLTNPSPLPNAVPNTYIRPRVLDFFERGYDVTVSRRTIARNLETIGNMVQHKSVRARLNAALNQAQTDAATWMAAIGAMRDYTRRLRDPRDSGRIGINGPTILLTPPTPTYDEDRDYLDGNLAALIERKDSLQALLNDMNTEIASRTGNVNFVLRGERVYLAENRRSLQTRVNLLTDIAEILKRWIRDVDADGGAPIDQFGQEPDVDELDDFVEHLDGIKGFEEAMRRMINCYTSRFANPPDTTGTDVEILFPSIVRCHQQHVTWFNAVNQEVDRLHVVFDGHWRDFDALDGDQQETLRLCGEKALRQREARNADLSGSWMGPMFLGAGSHGTASVWVKQDAAGRISDRVTVKDTNNQNPNYTNATGVVQPPPTMPMEAVAMLKLVDLPGSSSVVNIRNWRSKMPFATRPGYRIYMEFCSGGDLWALFTNYWPRNQNFMPEPFLWAVFDSLVTAGLLMEGAHLRDAARTIWDEIIHGDMKPDNVFISDNTSATFRGFPLAKLGDFGIATIFPKAGINPADYWRDFSGPGYRAPEMAKTYYRSANEGIGTYAPRSAANVWGVGVIMRAILHRDPWTNLWQGGRDAPPGEALIPWKPSGLTHPLEVNNYSQRLRDLIMSCLEIMPQDRPSFRQLRESILAQVGPDGADPNLARLRDADPATDVRFAAGGPPARADKYAVGLAVDDLPADALSAARFRNPPAVTSPVDVTVGGTTGTLAPSAEFQGSAAATLVQSILSRKRTFDQIT</sequence>
<dbReference type="InterPro" id="IPR011009">
    <property type="entry name" value="Kinase-like_dom_sf"/>
</dbReference>
<comment type="caution">
    <text evidence="2">The sequence shown here is derived from an EMBL/GenBank/DDBJ whole genome shotgun (WGS) entry which is preliminary data.</text>
</comment>
<dbReference type="PROSITE" id="PS50011">
    <property type="entry name" value="PROTEIN_KINASE_DOM"/>
    <property type="match status" value="1"/>
</dbReference>
<dbReference type="Pfam" id="PF00069">
    <property type="entry name" value="Pkinase"/>
    <property type="match status" value="1"/>
</dbReference>
<organism evidence="2 3">
    <name type="scientific">Pseudocercospora musae</name>
    <dbReference type="NCBI Taxonomy" id="113226"/>
    <lineage>
        <taxon>Eukaryota</taxon>
        <taxon>Fungi</taxon>
        <taxon>Dikarya</taxon>
        <taxon>Ascomycota</taxon>
        <taxon>Pezizomycotina</taxon>
        <taxon>Dothideomycetes</taxon>
        <taxon>Dothideomycetidae</taxon>
        <taxon>Mycosphaerellales</taxon>
        <taxon>Mycosphaerellaceae</taxon>
        <taxon>Pseudocercospora</taxon>
    </lineage>
</organism>
<accession>A0A139HAY2</accession>
<feature type="domain" description="Protein kinase" evidence="1">
    <location>
        <begin position="391"/>
        <end position="720"/>
    </location>
</feature>
<dbReference type="SMART" id="SM00220">
    <property type="entry name" value="S_TKc"/>
    <property type="match status" value="1"/>
</dbReference>
<evidence type="ECO:0000313" key="3">
    <source>
        <dbReference type="Proteomes" id="UP000073492"/>
    </source>
</evidence>
<dbReference type="PANTHER" id="PTHR44305:SF24">
    <property type="entry name" value="TYROSINE-PROTEIN KINASE C03B1.5-RELATED"/>
    <property type="match status" value="1"/>
</dbReference>
<reference evidence="2 3" key="1">
    <citation type="submission" date="2015-07" db="EMBL/GenBank/DDBJ databases">
        <title>Comparative genomics of the Sigatoka disease complex on banana suggests a link between parallel evolutionary changes in Pseudocercospora fijiensis and Pseudocercospora eumusae and increased virulence on the banana host.</title>
        <authorList>
            <person name="Chang T.-C."/>
            <person name="Salvucci A."/>
            <person name="Crous P.W."/>
            <person name="Stergiopoulos I."/>
        </authorList>
    </citation>
    <scope>NUCLEOTIDE SEQUENCE [LARGE SCALE GENOMIC DNA]</scope>
    <source>
        <strain evidence="2 3">CBS 116634</strain>
    </source>
</reference>
<dbReference type="EMBL" id="LFZO01000706">
    <property type="protein sequence ID" value="KXS99603.1"/>
    <property type="molecule type" value="Genomic_DNA"/>
</dbReference>